<proteinExistence type="predicted"/>
<evidence type="ECO:0000313" key="3">
    <source>
        <dbReference type="Proteomes" id="UP000199182"/>
    </source>
</evidence>
<evidence type="ECO:0000259" key="1">
    <source>
        <dbReference type="Pfam" id="PF07561"/>
    </source>
</evidence>
<reference evidence="2 3" key="1">
    <citation type="submission" date="2016-10" db="EMBL/GenBank/DDBJ databases">
        <authorList>
            <person name="de Groot N.N."/>
        </authorList>
    </citation>
    <scope>NUCLEOTIDE SEQUENCE [LARGE SCALE GENOMIC DNA]</scope>
    <source>
        <strain evidence="2 3">CGMCC 1.5012</strain>
    </source>
</reference>
<evidence type="ECO:0000313" key="2">
    <source>
        <dbReference type="EMBL" id="SDN30168.1"/>
    </source>
</evidence>
<feature type="domain" description="DUF1540" evidence="1">
    <location>
        <begin position="66"/>
        <end position="104"/>
    </location>
</feature>
<dbReference type="Pfam" id="PF07561">
    <property type="entry name" value="DUF1540"/>
    <property type="match status" value="2"/>
</dbReference>
<dbReference type="OrthoDB" id="9792226at2"/>
<dbReference type="InterPro" id="IPR011437">
    <property type="entry name" value="DUF1540"/>
</dbReference>
<gene>
    <name evidence="2" type="ORF">SAMN05192585_11569</name>
</gene>
<name>A0A1H0A986_9FIRM</name>
<dbReference type="EMBL" id="FNID01000015">
    <property type="protein sequence ID" value="SDN30168.1"/>
    <property type="molecule type" value="Genomic_DNA"/>
</dbReference>
<keyword evidence="3" id="KW-1185">Reference proteome</keyword>
<dbReference type="Proteomes" id="UP000199182">
    <property type="component" value="Unassembled WGS sequence"/>
</dbReference>
<dbReference type="AlphaFoldDB" id="A0A1H0A986"/>
<sequence length="107" mass="11982">MPQLFCEVSTCAHYNDNYCCKEKIQVDGRQADAQDSTSCKSFYPKAEGFTNSVEAQHSVPQQQVGVSCMAEKCVYNTQHICTADKIEITGEDAESHEDTLCSTFRRD</sequence>
<feature type="domain" description="DUF1540" evidence="1">
    <location>
        <begin position="6"/>
        <end position="42"/>
    </location>
</feature>
<accession>A0A1H0A986</accession>
<organism evidence="2 3">
    <name type="scientific">Acetanaerobacterium elongatum</name>
    <dbReference type="NCBI Taxonomy" id="258515"/>
    <lineage>
        <taxon>Bacteria</taxon>
        <taxon>Bacillati</taxon>
        <taxon>Bacillota</taxon>
        <taxon>Clostridia</taxon>
        <taxon>Eubacteriales</taxon>
        <taxon>Oscillospiraceae</taxon>
        <taxon>Acetanaerobacterium</taxon>
    </lineage>
</organism>
<dbReference type="RefSeq" id="WP_092640020.1">
    <property type="nucleotide sequence ID" value="NZ_FNID01000015.1"/>
</dbReference>
<protein>
    <recommendedName>
        <fullName evidence="1">DUF1540 domain-containing protein</fullName>
    </recommendedName>
</protein>